<feature type="compositionally biased region" description="Polar residues" evidence="1">
    <location>
        <begin position="87"/>
        <end position="102"/>
    </location>
</feature>
<dbReference type="Proteomes" id="UP001324427">
    <property type="component" value="Unassembled WGS sequence"/>
</dbReference>
<keyword evidence="3" id="KW-1185">Reference proteome</keyword>
<sequence>MLFFQATSGLHEESGDAQETQIQIYLRGEVNMASIKTMTLCTGFDWGLHVSSPLAASSNDFATVSTPSHAAMQQMFMPYCSLQPPQGSYMQTPPQDYESPSTEGLAAEHNNHTPSPTSSYLPSPVSNYGTRSDNASPSAFINHTPLPAMHPYVPSPAASTVPSPPNPSATSMPGQSDLVYAGHSANIAANLANSQSPSQQAMQMQRMAHMQSLRYANANPADHNGRIDAMGGPQAAMRTGAAFPMVPG</sequence>
<evidence type="ECO:0000313" key="3">
    <source>
        <dbReference type="Proteomes" id="UP001324427"/>
    </source>
</evidence>
<proteinExistence type="predicted"/>
<feature type="compositionally biased region" description="Polar residues" evidence="1">
    <location>
        <begin position="127"/>
        <end position="141"/>
    </location>
</feature>
<name>A0AAV9J7R6_9PEZI</name>
<gene>
    <name evidence="2" type="ORF">LTR36_008949</name>
</gene>
<evidence type="ECO:0000256" key="1">
    <source>
        <dbReference type="SAM" id="MobiDB-lite"/>
    </source>
</evidence>
<feature type="compositionally biased region" description="Low complexity" evidence="1">
    <location>
        <begin position="114"/>
        <end position="126"/>
    </location>
</feature>
<reference evidence="2 3" key="1">
    <citation type="submission" date="2021-11" db="EMBL/GenBank/DDBJ databases">
        <title>Black yeast isolated from Biological Soil Crust.</title>
        <authorList>
            <person name="Kurbessoian T."/>
        </authorList>
    </citation>
    <scope>NUCLEOTIDE SEQUENCE [LARGE SCALE GENOMIC DNA]</scope>
    <source>
        <strain evidence="2 3">CCFEE 5522</strain>
    </source>
</reference>
<dbReference type="EMBL" id="JAVFHQ010000062">
    <property type="protein sequence ID" value="KAK4540734.1"/>
    <property type="molecule type" value="Genomic_DNA"/>
</dbReference>
<dbReference type="AlphaFoldDB" id="A0AAV9J7R6"/>
<comment type="caution">
    <text evidence="2">The sequence shown here is derived from an EMBL/GenBank/DDBJ whole genome shotgun (WGS) entry which is preliminary data.</text>
</comment>
<evidence type="ECO:0000313" key="2">
    <source>
        <dbReference type="EMBL" id="KAK4540734.1"/>
    </source>
</evidence>
<feature type="region of interest" description="Disordered" evidence="1">
    <location>
        <begin position="87"/>
        <end position="172"/>
    </location>
</feature>
<protein>
    <submittedName>
        <fullName evidence="2">Uncharacterized protein</fullName>
    </submittedName>
</protein>
<accession>A0AAV9J7R6</accession>
<organism evidence="2 3">
    <name type="scientific">Oleoguttula mirabilis</name>
    <dbReference type="NCBI Taxonomy" id="1507867"/>
    <lineage>
        <taxon>Eukaryota</taxon>
        <taxon>Fungi</taxon>
        <taxon>Dikarya</taxon>
        <taxon>Ascomycota</taxon>
        <taxon>Pezizomycotina</taxon>
        <taxon>Dothideomycetes</taxon>
        <taxon>Dothideomycetidae</taxon>
        <taxon>Mycosphaerellales</taxon>
        <taxon>Teratosphaeriaceae</taxon>
        <taxon>Oleoguttula</taxon>
    </lineage>
</organism>